<gene>
    <name evidence="1" type="ORF">EDD18DRAFT_1389965</name>
</gene>
<proteinExistence type="predicted"/>
<reference evidence="1" key="1">
    <citation type="submission" date="2023-06" db="EMBL/GenBank/DDBJ databases">
        <authorList>
            <consortium name="Lawrence Berkeley National Laboratory"/>
            <person name="Ahrendt S."/>
            <person name="Sahu N."/>
            <person name="Indic B."/>
            <person name="Wong-Bajracharya J."/>
            <person name="Merenyi Z."/>
            <person name="Ke H.-M."/>
            <person name="Monk M."/>
            <person name="Kocsube S."/>
            <person name="Drula E."/>
            <person name="Lipzen A."/>
            <person name="Balint B."/>
            <person name="Henrissat B."/>
            <person name="Andreopoulos B."/>
            <person name="Martin F.M."/>
            <person name="Harder C.B."/>
            <person name="Rigling D."/>
            <person name="Ford K.L."/>
            <person name="Foster G.D."/>
            <person name="Pangilinan J."/>
            <person name="Papanicolaou A."/>
            <person name="Barry K."/>
            <person name="LaButti K."/>
            <person name="Viragh M."/>
            <person name="Koriabine M."/>
            <person name="Yan M."/>
            <person name="Riley R."/>
            <person name="Champramary S."/>
            <person name="Plett K.L."/>
            <person name="Tsai I.J."/>
            <person name="Slot J."/>
            <person name="Sipos G."/>
            <person name="Plett J."/>
            <person name="Nagy L.G."/>
            <person name="Grigoriev I.V."/>
        </authorList>
    </citation>
    <scope>NUCLEOTIDE SEQUENCE</scope>
    <source>
        <strain evidence="1">HWK02</strain>
    </source>
</reference>
<dbReference type="EMBL" id="JAUEPU010000016">
    <property type="protein sequence ID" value="KAK0495863.1"/>
    <property type="molecule type" value="Genomic_DNA"/>
</dbReference>
<evidence type="ECO:0000313" key="2">
    <source>
        <dbReference type="Proteomes" id="UP001175228"/>
    </source>
</evidence>
<sequence length="367" mass="40406">MESLPPAYTLDPSDGESCIDLTPARSTDNRFTGTFLKKEGNLSVVLTEQQDGCSLPSYGRKGVVNGAVFFERRDLVTSVQAKVVTLEGRMDSGNREHRSEVVIFLDETRTLWGNERYELPPSFAALFPELGVSIGYSLTVRVVENHYPLVGFFRGSPSLRVVFNYRPRTRPAQPILSNPVFLSSIKTSPEEWKQSLTTINPKPNTAAAPIYCSLFIPAVQIFAISDVVPFHVQLTAPLASLRQLFPAPAHVHGNASIQVHLVRQVSVEVDGNVSSRNVDIGDGCLRPVPPLASEIQPGPEIEKHMDWEGELRCQPDVEVGGFFAAGVSVKDFIIASLYPPVKTDFPHSRNGIRVRIVTDPWTDEAGN</sequence>
<accession>A0AA39Q6L4</accession>
<organism evidence="1 2">
    <name type="scientific">Armillaria luteobubalina</name>
    <dbReference type="NCBI Taxonomy" id="153913"/>
    <lineage>
        <taxon>Eukaryota</taxon>
        <taxon>Fungi</taxon>
        <taxon>Dikarya</taxon>
        <taxon>Basidiomycota</taxon>
        <taxon>Agaricomycotina</taxon>
        <taxon>Agaricomycetes</taxon>
        <taxon>Agaricomycetidae</taxon>
        <taxon>Agaricales</taxon>
        <taxon>Marasmiineae</taxon>
        <taxon>Physalacriaceae</taxon>
        <taxon>Armillaria</taxon>
    </lineage>
</organism>
<evidence type="ECO:0000313" key="1">
    <source>
        <dbReference type="EMBL" id="KAK0495863.1"/>
    </source>
</evidence>
<protein>
    <submittedName>
        <fullName evidence="1">Uncharacterized protein</fullName>
    </submittedName>
</protein>
<dbReference type="AlphaFoldDB" id="A0AA39Q6L4"/>
<comment type="caution">
    <text evidence="1">The sequence shown here is derived from an EMBL/GenBank/DDBJ whole genome shotgun (WGS) entry which is preliminary data.</text>
</comment>
<dbReference type="Proteomes" id="UP001175228">
    <property type="component" value="Unassembled WGS sequence"/>
</dbReference>
<name>A0AA39Q6L4_9AGAR</name>
<keyword evidence="2" id="KW-1185">Reference proteome</keyword>